<feature type="region of interest" description="Disordered" evidence="1">
    <location>
        <begin position="1"/>
        <end position="109"/>
    </location>
</feature>
<protein>
    <submittedName>
        <fullName evidence="2">Uncharacterized protein</fullName>
    </submittedName>
</protein>
<sequence>MRNRAERGGVLRGHAQRRTRRATGHVHAQPVRGRGGRLQLHLPARVQGREGGRGADQHPAGVISGSRVRRREGRGAPAAQARRGLVRHPAVAEHRPDLRRGGGEGVGSDRVQADVLQLPPGQACGQILAPARADREVPPPGR</sequence>
<name>A0A0G0HF20_9BACT</name>
<dbReference type="AlphaFoldDB" id="A0A0G0HF20"/>
<feature type="compositionally biased region" description="Basic residues" evidence="1">
    <location>
        <begin position="14"/>
        <end position="24"/>
    </location>
</feature>
<evidence type="ECO:0000313" key="3">
    <source>
        <dbReference type="Proteomes" id="UP000034333"/>
    </source>
</evidence>
<feature type="compositionally biased region" description="Basic and acidic residues" evidence="1">
    <location>
        <begin position="90"/>
        <end position="102"/>
    </location>
</feature>
<evidence type="ECO:0000313" key="2">
    <source>
        <dbReference type="EMBL" id="KKQ40807.1"/>
    </source>
</evidence>
<reference evidence="2 3" key="1">
    <citation type="journal article" date="2015" name="Nature">
        <title>rRNA introns, odd ribosomes, and small enigmatic genomes across a large radiation of phyla.</title>
        <authorList>
            <person name="Brown C.T."/>
            <person name="Hug L.A."/>
            <person name="Thomas B.C."/>
            <person name="Sharon I."/>
            <person name="Castelle C.J."/>
            <person name="Singh A."/>
            <person name="Wilkins M.J."/>
            <person name="Williams K.H."/>
            <person name="Banfield J.F."/>
        </authorList>
    </citation>
    <scope>NUCLEOTIDE SEQUENCE [LARGE SCALE GENOMIC DNA]</scope>
</reference>
<organism evidence="2 3">
    <name type="scientific">Candidatus Magasanikbacteria bacterium GW2011_GWA2_37_8</name>
    <dbReference type="NCBI Taxonomy" id="1619036"/>
    <lineage>
        <taxon>Bacteria</taxon>
        <taxon>Candidatus Magasanikiibacteriota</taxon>
    </lineage>
</organism>
<accession>A0A0G0HF20</accession>
<dbReference type="EMBL" id="LBTN01000012">
    <property type="protein sequence ID" value="KKQ40807.1"/>
    <property type="molecule type" value="Genomic_DNA"/>
</dbReference>
<gene>
    <name evidence="2" type="ORF">US58_C0012G0016</name>
</gene>
<dbReference type="Proteomes" id="UP000034333">
    <property type="component" value="Unassembled WGS sequence"/>
</dbReference>
<proteinExistence type="predicted"/>
<evidence type="ECO:0000256" key="1">
    <source>
        <dbReference type="SAM" id="MobiDB-lite"/>
    </source>
</evidence>
<feature type="compositionally biased region" description="Basic and acidic residues" evidence="1">
    <location>
        <begin position="47"/>
        <end position="56"/>
    </location>
</feature>
<comment type="caution">
    <text evidence="2">The sequence shown here is derived from an EMBL/GenBank/DDBJ whole genome shotgun (WGS) entry which is preliminary data.</text>
</comment>